<accession>A0A2X4U294</accession>
<protein>
    <submittedName>
        <fullName evidence="2">Uncharacterized protein</fullName>
    </submittedName>
</protein>
<reference evidence="1 4" key="2">
    <citation type="submission" date="2020-12" db="EMBL/GenBank/DDBJ databases">
        <title>FDA dAtabase for Regulatory Grade micrObial Sequences (FDA-ARGOS): Supporting development and validation of Infectious Disease Dx tests.</title>
        <authorList>
            <person name="Sproer C."/>
            <person name="Gronow S."/>
            <person name="Severitt S."/>
            <person name="Schroder I."/>
            <person name="Tallon L."/>
            <person name="Sadzewicz L."/>
            <person name="Zhao X."/>
            <person name="Boylan J."/>
            <person name="Ott S."/>
            <person name="Bowen H."/>
            <person name="Vavikolanu K."/>
            <person name="Mehta A."/>
            <person name="Aluvathingal J."/>
            <person name="Nadendla S."/>
            <person name="Lowell S."/>
            <person name="Myers T."/>
            <person name="Yan Y."/>
            <person name="Sichtig H."/>
        </authorList>
    </citation>
    <scope>NUCLEOTIDE SEQUENCE [LARGE SCALE GENOMIC DNA]</scope>
    <source>
        <strain evidence="1 4">FDAARGOS_907</strain>
    </source>
</reference>
<dbReference type="STRING" id="82996.ADP72_05545"/>
<sequence length="66" mass="7548">MMVIARLHSLHHPIDSQPKHVGETVFDSSLHPADVAQLIALHQLAVHKAQPSWRARLHALYRRMRA</sequence>
<reference evidence="2 3" key="1">
    <citation type="submission" date="2018-06" db="EMBL/GenBank/DDBJ databases">
        <authorList>
            <consortium name="Pathogen Informatics"/>
            <person name="Doyle S."/>
        </authorList>
    </citation>
    <scope>NUCLEOTIDE SEQUENCE [LARGE SCALE GENOMIC DNA]</scope>
    <source>
        <strain evidence="2 3">NCTC12961</strain>
    </source>
</reference>
<gene>
    <name evidence="1" type="ORF">I6G64_06715</name>
    <name evidence="2" type="ORF">NCTC12961_01395</name>
</gene>
<evidence type="ECO:0000313" key="4">
    <source>
        <dbReference type="Proteomes" id="UP000594967"/>
    </source>
</evidence>
<dbReference type="Proteomes" id="UP000248897">
    <property type="component" value="Chromosome 1"/>
</dbReference>
<name>A0A2X4U294_SERPL</name>
<dbReference type="EMBL" id="CP065673">
    <property type="protein sequence ID" value="QPS22081.1"/>
    <property type="molecule type" value="Genomic_DNA"/>
</dbReference>
<dbReference type="Proteomes" id="UP000594967">
    <property type="component" value="Chromosome"/>
</dbReference>
<evidence type="ECO:0000313" key="2">
    <source>
        <dbReference type="EMBL" id="SQI33323.1"/>
    </source>
</evidence>
<keyword evidence="4" id="KW-1185">Reference proteome</keyword>
<dbReference type="RefSeq" id="WP_037430385.1">
    <property type="nucleotide sequence ID" value="NZ_CAMITG010000006.1"/>
</dbReference>
<organism evidence="2 3">
    <name type="scientific">Serratia plymuthica</name>
    <dbReference type="NCBI Taxonomy" id="82996"/>
    <lineage>
        <taxon>Bacteria</taxon>
        <taxon>Pseudomonadati</taxon>
        <taxon>Pseudomonadota</taxon>
        <taxon>Gammaproteobacteria</taxon>
        <taxon>Enterobacterales</taxon>
        <taxon>Yersiniaceae</taxon>
        <taxon>Serratia</taxon>
    </lineage>
</organism>
<proteinExistence type="predicted"/>
<dbReference type="EMBL" id="LS483469">
    <property type="protein sequence ID" value="SQI33323.1"/>
    <property type="molecule type" value="Genomic_DNA"/>
</dbReference>
<evidence type="ECO:0000313" key="3">
    <source>
        <dbReference type="Proteomes" id="UP000248897"/>
    </source>
</evidence>
<dbReference type="AlphaFoldDB" id="A0A2X4U294"/>
<evidence type="ECO:0000313" key="1">
    <source>
        <dbReference type="EMBL" id="QPS22081.1"/>
    </source>
</evidence>